<dbReference type="AlphaFoldDB" id="A0A8D2B3E3"/>
<sequence length="80" mass="8679">MEDSREPGTHPPRAPCPSFPPEHLEREKHSWCGNQTLASARPCACGCQKPVAPLSSPATTSRKVLMASPWRARPSCSPTL</sequence>
<proteinExistence type="predicted"/>
<name>A0A8D2B3E3_SCIVU</name>
<evidence type="ECO:0000313" key="2">
    <source>
        <dbReference type="Ensembl" id="ENSSVLP00005009961.1"/>
    </source>
</evidence>
<gene>
    <name evidence="2" type="primary">RIN1</name>
</gene>
<reference evidence="2" key="1">
    <citation type="submission" date="2025-08" db="UniProtKB">
        <authorList>
            <consortium name="Ensembl"/>
        </authorList>
    </citation>
    <scope>IDENTIFICATION</scope>
</reference>
<evidence type="ECO:0000256" key="1">
    <source>
        <dbReference type="SAM" id="MobiDB-lite"/>
    </source>
</evidence>
<feature type="region of interest" description="Disordered" evidence="1">
    <location>
        <begin position="52"/>
        <end position="80"/>
    </location>
</feature>
<dbReference type="OrthoDB" id="10013007at2759"/>
<protein>
    <submittedName>
        <fullName evidence="2">Ras and Rab interactor 1</fullName>
    </submittedName>
</protein>
<feature type="region of interest" description="Disordered" evidence="1">
    <location>
        <begin position="1"/>
        <end position="24"/>
    </location>
</feature>
<organism evidence="2 3">
    <name type="scientific">Sciurus vulgaris</name>
    <name type="common">Eurasian red squirrel</name>
    <dbReference type="NCBI Taxonomy" id="55149"/>
    <lineage>
        <taxon>Eukaryota</taxon>
        <taxon>Metazoa</taxon>
        <taxon>Chordata</taxon>
        <taxon>Craniata</taxon>
        <taxon>Vertebrata</taxon>
        <taxon>Euteleostomi</taxon>
        <taxon>Mammalia</taxon>
        <taxon>Eutheria</taxon>
        <taxon>Euarchontoglires</taxon>
        <taxon>Glires</taxon>
        <taxon>Rodentia</taxon>
        <taxon>Sciuromorpha</taxon>
        <taxon>Sciuridae</taxon>
        <taxon>Sciurinae</taxon>
        <taxon>Sciurini</taxon>
        <taxon>Sciurus</taxon>
    </lineage>
</organism>
<dbReference type="GeneTree" id="ENSGT00940000161834"/>
<keyword evidence="3" id="KW-1185">Reference proteome</keyword>
<dbReference type="Proteomes" id="UP000694564">
    <property type="component" value="Chromosome 11"/>
</dbReference>
<evidence type="ECO:0000313" key="3">
    <source>
        <dbReference type="Proteomes" id="UP000694564"/>
    </source>
</evidence>
<reference evidence="2" key="2">
    <citation type="submission" date="2025-09" db="UniProtKB">
        <authorList>
            <consortium name="Ensembl"/>
        </authorList>
    </citation>
    <scope>IDENTIFICATION</scope>
</reference>
<accession>A0A8D2B3E3</accession>
<feature type="compositionally biased region" description="Pro residues" evidence="1">
    <location>
        <begin position="9"/>
        <end position="20"/>
    </location>
</feature>
<dbReference type="Ensembl" id="ENSSVLT00005011032.1">
    <property type="protein sequence ID" value="ENSSVLP00005009961.1"/>
    <property type="gene ID" value="ENSSVLG00005007912.1"/>
</dbReference>